<dbReference type="InterPro" id="IPR012337">
    <property type="entry name" value="RNaseH-like_sf"/>
</dbReference>
<dbReference type="Proteomes" id="UP000825729">
    <property type="component" value="Unassembled WGS sequence"/>
</dbReference>
<dbReference type="GO" id="GO:0004523">
    <property type="term" value="F:RNA-DNA hybrid ribonuclease activity"/>
    <property type="evidence" value="ECO:0007669"/>
    <property type="project" value="InterPro"/>
</dbReference>
<feature type="domain" description="RNase H type-1" evidence="1">
    <location>
        <begin position="1"/>
        <end position="128"/>
    </location>
</feature>
<dbReference type="Pfam" id="PF17921">
    <property type="entry name" value="Integrase_H2C2"/>
    <property type="match status" value="1"/>
</dbReference>
<evidence type="ECO:0000313" key="3">
    <source>
        <dbReference type="Proteomes" id="UP000825729"/>
    </source>
</evidence>
<dbReference type="CDD" id="cd09279">
    <property type="entry name" value="RNase_HI_like"/>
    <property type="match status" value="1"/>
</dbReference>
<dbReference type="Gene3D" id="1.10.340.70">
    <property type="match status" value="1"/>
</dbReference>
<dbReference type="PANTHER" id="PTHR48475">
    <property type="entry name" value="RIBONUCLEASE H"/>
    <property type="match status" value="1"/>
</dbReference>
<dbReference type="PANTHER" id="PTHR48475:SF1">
    <property type="entry name" value="RNASE H TYPE-1 DOMAIN-CONTAINING PROTEIN"/>
    <property type="match status" value="1"/>
</dbReference>
<dbReference type="InterPro" id="IPR041588">
    <property type="entry name" value="Integrase_H2C2"/>
</dbReference>
<dbReference type="InterPro" id="IPR036397">
    <property type="entry name" value="RNaseH_sf"/>
</dbReference>
<dbReference type="Gene3D" id="3.30.420.10">
    <property type="entry name" value="Ribonuclease H-like superfamily/Ribonuclease H"/>
    <property type="match status" value="1"/>
</dbReference>
<evidence type="ECO:0000313" key="2">
    <source>
        <dbReference type="EMBL" id="KAG9444887.1"/>
    </source>
</evidence>
<reference evidence="2 3" key="1">
    <citation type="submission" date="2021-07" db="EMBL/GenBank/DDBJ databases">
        <title>The Aristolochia fimbriata genome: insights into angiosperm evolution, floral development and chemical biosynthesis.</title>
        <authorList>
            <person name="Jiao Y."/>
        </authorList>
    </citation>
    <scope>NUCLEOTIDE SEQUENCE [LARGE SCALE GENOMIC DNA]</scope>
    <source>
        <strain evidence="2">IBCAS-2021</strain>
        <tissue evidence="2">Leaf</tissue>
    </source>
</reference>
<evidence type="ECO:0000259" key="1">
    <source>
        <dbReference type="PROSITE" id="PS50879"/>
    </source>
</evidence>
<dbReference type="GO" id="GO:0003676">
    <property type="term" value="F:nucleic acid binding"/>
    <property type="evidence" value="ECO:0007669"/>
    <property type="project" value="InterPro"/>
</dbReference>
<organism evidence="2 3">
    <name type="scientific">Aristolochia fimbriata</name>
    <name type="common">White veined hardy Dutchman's pipe vine</name>
    <dbReference type="NCBI Taxonomy" id="158543"/>
    <lineage>
        <taxon>Eukaryota</taxon>
        <taxon>Viridiplantae</taxon>
        <taxon>Streptophyta</taxon>
        <taxon>Embryophyta</taxon>
        <taxon>Tracheophyta</taxon>
        <taxon>Spermatophyta</taxon>
        <taxon>Magnoliopsida</taxon>
        <taxon>Magnoliidae</taxon>
        <taxon>Piperales</taxon>
        <taxon>Aristolochiaceae</taxon>
        <taxon>Aristolochia</taxon>
    </lineage>
</organism>
<gene>
    <name evidence="2" type="ORF">H6P81_016227</name>
</gene>
<keyword evidence="3" id="KW-1185">Reference proteome</keyword>
<dbReference type="SUPFAM" id="SSF53098">
    <property type="entry name" value="Ribonuclease H-like"/>
    <property type="match status" value="1"/>
</dbReference>
<dbReference type="PROSITE" id="PS50879">
    <property type="entry name" value="RNASE_H_1"/>
    <property type="match status" value="1"/>
</dbReference>
<dbReference type="EMBL" id="JAINDJ010000006">
    <property type="protein sequence ID" value="KAG9444887.1"/>
    <property type="molecule type" value="Genomic_DNA"/>
</dbReference>
<sequence length="337" mass="38108">MYFDGATRRNGAGAGVLFVSPRKDLLPYSFILTQNCSDNEAEYQVILLELGMAVEMKLPQLNIYGDSALVIKQLTGEFEVKKPELVPFWRYACDLLAQISEASLHYVPRSKNWPADALAGIAASLAQFAERPNQAPICKSANEARDWREPISNFLRYGTLPADLRERVRIRRAAPRYIYVNDVLYQRSYEGLLLHCLSKEEGLQVLKETHGGICGAHQAGPKLHLQVKRLSYYWLMMLRDATEMARTCKPCQLHADYMHQPPEPLHLTIASWPFEAWVMDIIGPNTPKPDSDRQYIPAATATSRNGPKLLPTEKSRLPPSPISFEPRLSIDMGFLHT</sequence>
<protein>
    <recommendedName>
        <fullName evidence="1">RNase H type-1 domain-containing protein</fullName>
    </recommendedName>
</protein>
<comment type="caution">
    <text evidence="2">The sequence shown here is derived from an EMBL/GenBank/DDBJ whole genome shotgun (WGS) entry which is preliminary data.</text>
</comment>
<name>A0AAV7EAX8_ARIFI</name>
<dbReference type="Pfam" id="PF13456">
    <property type="entry name" value="RVT_3"/>
    <property type="match status" value="1"/>
</dbReference>
<accession>A0AAV7EAX8</accession>
<dbReference type="InterPro" id="IPR002156">
    <property type="entry name" value="RNaseH_domain"/>
</dbReference>
<proteinExistence type="predicted"/>
<dbReference type="AlphaFoldDB" id="A0AAV7EAX8"/>